<dbReference type="SUPFAM" id="SSF51556">
    <property type="entry name" value="Metallo-dependent hydrolases"/>
    <property type="match status" value="1"/>
</dbReference>
<accession>A0A1G4SFM3</accession>
<dbReference type="Gene3D" id="3.20.20.140">
    <property type="entry name" value="Metal-dependent hydrolases"/>
    <property type="match status" value="1"/>
</dbReference>
<organism evidence="4 5">
    <name type="scientific">Ancylobacter rudongensis</name>
    <dbReference type="NCBI Taxonomy" id="177413"/>
    <lineage>
        <taxon>Bacteria</taxon>
        <taxon>Pseudomonadati</taxon>
        <taxon>Pseudomonadota</taxon>
        <taxon>Alphaproteobacteria</taxon>
        <taxon>Hyphomicrobiales</taxon>
        <taxon>Xanthobacteraceae</taxon>
        <taxon>Ancylobacter</taxon>
    </lineage>
</organism>
<dbReference type="RefSeq" id="WP_091439213.1">
    <property type="nucleotide sequence ID" value="NZ_FMTP01000003.1"/>
</dbReference>
<dbReference type="Pfam" id="PF01979">
    <property type="entry name" value="Amidohydro_1"/>
    <property type="match status" value="1"/>
</dbReference>
<sequence length="500" mass="55448">MKTTILNCHALLGEAATPSPGPVDIEIDGRLITEIRPAGAREPAEGAVIDGRELLIAAGLINGHHHSHEGFYKGRKDNLPLELWMNYVRPLKPIELTPRDVYLRTMIGAIEAVRSGTTTLCDDTNQSPRIRPDHVEQVFQAYEDIGIRANVGITLFDKPFFRAVPFVDEEFPKDLLAEFDGTRMYSGAELLDFVRGLARDHHPSTNRVAYMAAPSAPQRCTQEFLLDVRRMADDFDLPLMIHVQETRMQVVTGHLFYGSTMIEYLHRIGFMKPKTAFIHGIWLNPREIELLAKTGVSIQHNPPSNLKVGSGLAPVRELLKAGVNVSLGTDGCGSIEGTDMQNALYLAALLQKLRGDYTEWVGAEEAFHAATMGGARALGRGKELGAVEAGRVADLVGYRLDRIPFTPLNNAVNQLVYAASRAEVDLVMVDGEVIERDGKLTRIDEAAIIDEIREAHTRIAPQLAASETDVERISPHYERIYRRCQCMEIAADTYPARLSH</sequence>
<reference evidence="5" key="1">
    <citation type="submission" date="2016-10" db="EMBL/GenBank/DDBJ databases">
        <authorList>
            <person name="Varghese N."/>
            <person name="Submissions S."/>
        </authorList>
    </citation>
    <scope>NUCLEOTIDE SEQUENCE [LARGE SCALE GENOMIC DNA]</scope>
    <source>
        <strain evidence="5">CGMCC 1.1761</strain>
    </source>
</reference>
<evidence type="ECO:0000256" key="1">
    <source>
        <dbReference type="ARBA" id="ARBA00006745"/>
    </source>
</evidence>
<dbReference type="InterPro" id="IPR032466">
    <property type="entry name" value="Metal_Hydrolase"/>
</dbReference>
<dbReference type="EMBL" id="FMTP01000003">
    <property type="protein sequence ID" value="SCW68022.1"/>
    <property type="molecule type" value="Genomic_DNA"/>
</dbReference>
<comment type="similarity">
    <text evidence="1">Belongs to the metallo-dependent hydrolases superfamily. ATZ/TRZ family.</text>
</comment>
<dbReference type="AlphaFoldDB" id="A0A1G4SFM3"/>
<evidence type="ECO:0000259" key="3">
    <source>
        <dbReference type="Pfam" id="PF01979"/>
    </source>
</evidence>
<dbReference type="Proteomes" id="UP000198889">
    <property type="component" value="Unassembled WGS sequence"/>
</dbReference>
<evidence type="ECO:0000256" key="2">
    <source>
        <dbReference type="ARBA" id="ARBA00022801"/>
    </source>
</evidence>
<feature type="domain" description="Amidohydrolase-related" evidence="3">
    <location>
        <begin position="56"/>
        <end position="433"/>
    </location>
</feature>
<dbReference type="SUPFAM" id="SSF51338">
    <property type="entry name" value="Composite domain of metallo-dependent hydrolases"/>
    <property type="match status" value="2"/>
</dbReference>
<dbReference type="Gene3D" id="2.30.40.10">
    <property type="entry name" value="Urease, subunit C, domain 1"/>
    <property type="match status" value="1"/>
</dbReference>
<protein>
    <submittedName>
        <fullName evidence="4">Guanine deaminase</fullName>
    </submittedName>
</protein>
<dbReference type="STRING" id="177413.SAMN05660859_2184"/>
<name>A0A1G4SFM3_9HYPH</name>
<gene>
    <name evidence="4" type="ORF">SAMN05660859_2184</name>
</gene>
<evidence type="ECO:0000313" key="5">
    <source>
        <dbReference type="Proteomes" id="UP000198889"/>
    </source>
</evidence>
<dbReference type="GO" id="GO:0016810">
    <property type="term" value="F:hydrolase activity, acting on carbon-nitrogen (but not peptide) bonds"/>
    <property type="evidence" value="ECO:0007669"/>
    <property type="project" value="InterPro"/>
</dbReference>
<dbReference type="InterPro" id="IPR006680">
    <property type="entry name" value="Amidohydro-rel"/>
</dbReference>
<evidence type="ECO:0000313" key="4">
    <source>
        <dbReference type="EMBL" id="SCW68022.1"/>
    </source>
</evidence>
<keyword evidence="5" id="KW-1185">Reference proteome</keyword>
<dbReference type="InterPro" id="IPR011059">
    <property type="entry name" value="Metal-dep_hydrolase_composite"/>
</dbReference>
<proteinExistence type="inferred from homology"/>
<dbReference type="PANTHER" id="PTHR43794">
    <property type="entry name" value="AMINOHYDROLASE SSNA-RELATED"/>
    <property type="match status" value="1"/>
</dbReference>
<dbReference type="PANTHER" id="PTHR43794:SF11">
    <property type="entry name" value="AMIDOHYDROLASE-RELATED DOMAIN-CONTAINING PROTEIN"/>
    <property type="match status" value="1"/>
</dbReference>
<dbReference type="InterPro" id="IPR050287">
    <property type="entry name" value="MTA/SAH_deaminase"/>
</dbReference>
<keyword evidence="2" id="KW-0378">Hydrolase</keyword>